<dbReference type="PANTHER" id="PTHR23227">
    <property type="entry name" value="BUCENTAUR RELATED"/>
    <property type="match status" value="1"/>
</dbReference>
<comment type="caution">
    <text evidence="1">The sequence shown here is derived from an EMBL/GenBank/DDBJ whole genome shotgun (WGS) entry which is preliminary data.</text>
</comment>
<dbReference type="PANTHER" id="PTHR23227:SF67">
    <property type="entry name" value="CRANIOFACIAL DEVELOPMENT PROTEIN 2-LIKE"/>
    <property type="match status" value="1"/>
</dbReference>
<dbReference type="STRING" id="6265.A0A0B2VNC6"/>
<keyword evidence="2" id="KW-1185">Reference proteome</keyword>
<evidence type="ECO:0000313" key="2">
    <source>
        <dbReference type="Proteomes" id="UP000031036"/>
    </source>
</evidence>
<dbReference type="InterPro" id="IPR027124">
    <property type="entry name" value="Swc5/CFDP1/2"/>
</dbReference>
<dbReference type="Gene3D" id="3.60.10.10">
    <property type="entry name" value="Endonuclease/exonuclease/phosphatase"/>
    <property type="match status" value="1"/>
</dbReference>
<accession>A0A0B2VNC6</accession>
<dbReference type="OrthoDB" id="5854880at2759"/>
<protein>
    <submittedName>
        <fullName evidence="1">Craniofacial development protein 2</fullName>
    </submittedName>
</protein>
<dbReference type="AlphaFoldDB" id="A0A0B2VNC6"/>
<dbReference type="SUPFAM" id="SSF56219">
    <property type="entry name" value="DNase I-like"/>
    <property type="match status" value="1"/>
</dbReference>
<dbReference type="EMBL" id="JPKZ01000881">
    <property type="protein sequence ID" value="KHN85021.1"/>
    <property type="molecule type" value="Genomic_DNA"/>
</dbReference>
<feature type="non-terminal residue" evidence="1">
    <location>
        <position position="146"/>
    </location>
</feature>
<sequence>RIKCDVLRLCETPRKEELNARWEDGNAVRLGKGAGIRTVGGIGFIIGKEWVDKVVSCNVTSSRIGVLNVQISGKATLKIIQTYAPTSTNDDDEIEEFYRQLEAALAQKSTYTIVMGDFNAKVGKGRQDEKYVGKFGLGERNERGER</sequence>
<dbReference type="InterPro" id="IPR036691">
    <property type="entry name" value="Endo/exonu/phosph_ase_sf"/>
</dbReference>
<feature type="non-terminal residue" evidence="1">
    <location>
        <position position="1"/>
    </location>
</feature>
<reference evidence="1 2" key="1">
    <citation type="submission" date="2014-11" db="EMBL/GenBank/DDBJ databases">
        <title>Genetic blueprint of the zoonotic pathogen Toxocara canis.</title>
        <authorList>
            <person name="Zhu X.-Q."/>
            <person name="Korhonen P.K."/>
            <person name="Cai H."/>
            <person name="Young N.D."/>
            <person name="Nejsum P."/>
            <person name="von Samson-Himmelstjerna G."/>
            <person name="Boag P.R."/>
            <person name="Tan P."/>
            <person name="Li Q."/>
            <person name="Min J."/>
            <person name="Yang Y."/>
            <person name="Wang X."/>
            <person name="Fang X."/>
            <person name="Hall R.S."/>
            <person name="Hofmann A."/>
            <person name="Sternberg P.W."/>
            <person name="Jex A.R."/>
            <person name="Gasser R.B."/>
        </authorList>
    </citation>
    <scope>NUCLEOTIDE SEQUENCE [LARGE SCALE GENOMIC DNA]</scope>
    <source>
        <strain evidence="1">PN_DK_2014</strain>
    </source>
</reference>
<evidence type="ECO:0000313" key="1">
    <source>
        <dbReference type="EMBL" id="KHN85021.1"/>
    </source>
</evidence>
<dbReference type="OMA" id="DRGDHAF"/>
<dbReference type="Proteomes" id="UP000031036">
    <property type="component" value="Unassembled WGS sequence"/>
</dbReference>
<organism evidence="1 2">
    <name type="scientific">Toxocara canis</name>
    <name type="common">Canine roundworm</name>
    <dbReference type="NCBI Taxonomy" id="6265"/>
    <lineage>
        <taxon>Eukaryota</taxon>
        <taxon>Metazoa</taxon>
        <taxon>Ecdysozoa</taxon>
        <taxon>Nematoda</taxon>
        <taxon>Chromadorea</taxon>
        <taxon>Rhabditida</taxon>
        <taxon>Spirurina</taxon>
        <taxon>Ascaridomorpha</taxon>
        <taxon>Ascaridoidea</taxon>
        <taxon>Toxocaridae</taxon>
        <taxon>Toxocara</taxon>
    </lineage>
</organism>
<gene>
    <name evidence="1" type="primary">CFDP2</name>
    <name evidence="1" type="ORF">Tcan_01325</name>
</gene>
<proteinExistence type="predicted"/>
<name>A0A0B2VNC6_TOXCA</name>